<dbReference type="Proteomes" id="UP000694523">
    <property type="component" value="Unplaced"/>
</dbReference>
<evidence type="ECO:0000313" key="12">
    <source>
        <dbReference type="Proteomes" id="UP000694523"/>
    </source>
</evidence>
<evidence type="ECO:0008006" key="13">
    <source>
        <dbReference type="Google" id="ProtNLM"/>
    </source>
</evidence>
<dbReference type="GO" id="GO:0031782">
    <property type="term" value="F:type 4 melanocortin receptor binding"/>
    <property type="evidence" value="ECO:0007669"/>
    <property type="project" value="TreeGrafter"/>
</dbReference>
<keyword evidence="6" id="KW-0256">Endoplasmic reticulum</keyword>
<keyword evidence="7 10" id="KW-1133">Transmembrane helix</keyword>
<evidence type="ECO:0000256" key="5">
    <source>
        <dbReference type="ARBA" id="ARBA00022692"/>
    </source>
</evidence>
<reference evidence="11" key="1">
    <citation type="submission" date="2025-08" db="UniProtKB">
        <authorList>
            <consortium name="Ensembl"/>
        </authorList>
    </citation>
    <scope>IDENTIFICATION</scope>
</reference>
<dbReference type="AlphaFoldDB" id="A0A8C6U689"/>
<dbReference type="PANTHER" id="PTHR28675:SF1">
    <property type="entry name" value="MELANOCORTIN-2 RECEPTOR ACCESSORY PROTEIN 2"/>
    <property type="match status" value="1"/>
</dbReference>
<evidence type="ECO:0000256" key="6">
    <source>
        <dbReference type="ARBA" id="ARBA00022824"/>
    </source>
</evidence>
<comment type="subcellular location">
    <subcellularLocation>
        <location evidence="1">Cell membrane</location>
        <topology evidence="1">Single-pass membrane protein</topology>
    </subcellularLocation>
    <subcellularLocation>
        <location evidence="2">Endoplasmic reticulum membrane</location>
        <topology evidence="2">Single-pass membrane protein</topology>
    </subcellularLocation>
</comment>
<reference evidence="11" key="2">
    <citation type="submission" date="2025-09" db="UniProtKB">
        <authorList>
            <consortium name="Ensembl"/>
        </authorList>
    </citation>
    <scope>IDENTIFICATION</scope>
</reference>
<sequence length="225" mass="25426">MTDFTNGSQTSAHRGDYVWQYEYYDDEEPVSFEGLKAHRYSIVIGFWVGLAVFVIFMFFVLMLLTKTGAPHQDNPDSENAPRPANGTLDGLNADDDTEKAFSRPLLTESRSYFHFYIAQEHPPDKPKPEELTAAQTPQKPTDYVANGIQHILREPADDGEDHDLNLVLEDTDKTDRKCSFVSHFTIPNFVNLEHASALGDEDLLYTSSETLEKKGCAEEGRCDVR</sequence>
<evidence type="ECO:0000256" key="8">
    <source>
        <dbReference type="ARBA" id="ARBA00023136"/>
    </source>
</evidence>
<keyword evidence="4" id="KW-1003">Cell membrane</keyword>
<dbReference type="GO" id="GO:0031783">
    <property type="term" value="F:type 5 melanocortin receptor binding"/>
    <property type="evidence" value="ECO:0007669"/>
    <property type="project" value="TreeGrafter"/>
</dbReference>
<protein>
    <recommendedName>
        <fullName evidence="13">Melanocortin-2 receptor accessory protein 2</fullName>
    </recommendedName>
</protein>
<evidence type="ECO:0000313" key="11">
    <source>
        <dbReference type="Ensembl" id="ENSNMLP00000029278.1"/>
    </source>
</evidence>
<dbReference type="GO" id="GO:0030545">
    <property type="term" value="F:signaling receptor regulator activity"/>
    <property type="evidence" value="ECO:0007669"/>
    <property type="project" value="TreeGrafter"/>
</dbReference>
<evidence type="ECO:0000256" key="3">
    <source>
        <dbReference type="ARBA" id="ARBA00010063"/>
    </source>
</evidence>
<dbReference type="GO" id="GO:0072659">
    <property type="term" value="P:protein localization to plasma membrane"/>
    <property type="evidence" value="ECO:0007669"/>
    <property type="project" value="TreeGrafter"/>
</dbReference>
<dbReference type="PANTHER" id="PTHR28675">
    <property type="entry name" value="MELANOCORTIN-2 RECEPTOR ACCESSORY PROTEIN 2"/>
    <property type="match status" value="1"/>
</dbReference>
<proteinExistence type="inferred from homology"/>
<dbReference type="GO" id="GO:0031781">
    <property type="term" value="F:type 3 melanocortin receptor binding"/>
    <property type="evidence" value="ECO:0007669"/>
    <property type="project" value="TreeGrafter"/>
</dbReference>
<keyword evidence="12" id="KW-1185">Reference proteome</keyword>
<dbReference type="GO" id="GO:0005886">
    <property type="term" value="C:plasma membrane"/>
    <property type="evidence" value="ECO:0007669"/>
    <property type="project" value="UniProtKB-SubCell"/>
</dbReference>
<feature type="transmembrane region" description="Helical" evidence="10">
    <location>
        <begin position="40"/>
        <end position="64"/>
    </location>
</feature>
<accession>A0A8C6U689</accession>
<dbReference type="GO" id="GO:0005789">
    <property type="term" value="C:endoplasmic reticulum membrane"/>
    <property type="evidence" value="ECO:0007669"/>
    <property type="project" value="UniProtKB-SubCell"/>
</dbReference>
<evidence type="ECO:0000256" key="4">
    <source>
        <dbReference type="ARBA" id="ARBA00022475"/>
    </source>
</evidence>
<comment type="similarity">
    <text evidence="3">Belongs to the MRAP family.</text>
</comment>
<organism evidence="11 12">
    <name type="scientific">Neogobius melanostomus</name>
    <name type="common">round goby</name>
    <dbReference type="NCBI Taxonomy" id="47308"/>
    <lineage>
        <taxon>Eukaryota</taxon>
        <taxon>Metazoa</taxon>
        <taxon>Chordata</taxon>
        <taxon>Craniata</taxon>
        <taxon>Vertebrata</taxon>
        <taxon>Euteleostomi</taxon>
        <taxon>Actinopterygii</taxon>
        <taxon>Neopterygii</taxon>
        <taxon>Teleostei</taxon>
        <taxon>Neoteleostei</taxon>
        <taxon>Acanthomorphata</taxon>
        <taxon>Gobiaria</taxon>
        <taxon>Gobiiformes</taxon>
        <taxon>Gobioidei</taxon>
        <taxon>Gobiidae</taxon>
        <taxon>Benthophilinae</taxon>
        <taxon>Neogobiini</taxon>
        <taxon>Neogobius</taxon>
    </lineage>
</organism>
<evidence type="ECO:0000256" key="10">
    <source>
        <dbReference type="SAM" id="Phobius"/>
    </source>
</evidence>
<dbReference type="Pfam" id="PF15183">
    <property type="entry name" value="MRAP"/>
    <property type="match status" value="1"/>
</dbReference>
<keyword evidence="5 10" id="KW-0812">Transmembrane</keyword>
<feature type="region of interest" description="Disordered" evidence="9">
    <location>
        <begin position="70"/>
        <end position="95"/>
    </location>
</feature>
<evidence type="ECO:0000256" key="1">
    <source>
        <dbReference type="ARBA" id="ARBA00004162"/>
    </source>
</evidence>
<dbReference type="GO" id="GO:0031780">
    <property type="term" value="F:corticotropin hormone receptor binding"/>
    <property type="evidence" value="ECO:0007669"/>
    <property type="project" value="TreeGrafter"/>
</dbReference>
<dbReference type="GO" id="GO:0106070">
    <property type="term" value="P:regulation of adenylate cyclase-activating G protein-coupled receptor signaling pathway"/>
    <property type="evidence" value="ECO:0007669"/>
    <property type="project" value="TreeGrafter"/>
</dbReference>
<keyword evidence="8 10" id="KW-0472">Membrane</keyword>
<dbReference type="InterPro" id="IPR028111">
    <property type="entry name" value="MRAP"/>
</dbReference>
<dbReference type="GO" id="GO:0070996">
    <property type="term" value="F:type 1 melanocortin receptor binding"/>
    <property type="evidence" value="ECO:0007669"/>
    <property type="project" value="TreeGrafter"/>
</dbReference>
<dbReference type="Ensembl" id="ENSNMLT00000032652.1">
    <property type="protein sequence ID" value="ENSNMLP00000029278.1"/>
    <property type="gene ID" value="ENSNMLG00000018527.1"/>
</dbReference>
<evidence type="ECO:0000256" key="9">
    <source>
        <dbReference type="SAM" id="MobiDB-lite"/>
    </source>
</evidence>
<name>A0A8C6U689_9GOBI</name>
<evidence type="ECO:0000256" key="7">
    <source>
        <dbReference type="ARBA" id="ARBA00022989"/>
    </source>
</evidence>
<evidence type="ECO:0000256" key="2">
    <source>
        <dbReference type="ARBA" id="ARBA00004389"/>
    </source>
</evidence>